<gene>
    <name evidence="4" type="ORF">IGM_01978</name>
</gene>
<dbReference type="AlphaFoldDB" id="A0A9W5QWJ9"/>
<proteinExistence type="inferred from homology"/>
<dbReference type="EMBL" id="AHEF01000038">
    <property type="protein sequence ID" value="EOP91564.1"/>
    <property type="molecule type" value="Genomic_DNA"/>
</dbReference>
<comment type="caution">
    <text evidence="4">The sequence shown here is derived from an EMBL/GenBank/DDBJ whole genome shotgun (WGS) entry which is preliminary data.</text>
</comment>
<dbReference type="Gene3D" id="1.10.10.1320">
    <property type="entry name" value="Anti-sigma factor, zinc-finger domain"/>
    <property type="match status" value="1"/>
</dbReference>
<evidence type="ECO:0000313" key="4">
    <source>
        <dbReference type="EMBL" id="EOP91564.1"/>
    </source>
</evidence>
<dbReference type="RefSeq" id="WP_016098148.1">
    <property type="nucleotide sequence ID" value="NZ_KB976537.1"/>
</dbReference>
<feature type="domain" description="Putative zinc-finger" evidence="3">
    <location>
        <begin position="8"/>
        <end position="36"/>
    </location>
</feature>
<comment type="similarity">
    <text evidence="1">Belongs to the zinc-associated anti-sigma factor (ZAS) superfamily. Anti-sigma-W factor family.</text>
</comment>
<name>A0A9W5QWJ9_BACCE</name>
<dbReference type="InterPro" id="IPR041916">
    <property type="entry name" value="Anti_sigma_zinc_sf"/>
</dbReference>
<dbReference type="Pfam" id="PF13490">
    <property type="entry name" value="zf-HC2"/>
    <property type="match status" value="1"/>
</dbReference>
<organism evidence="4 5">
    <name type="scientific">Bacillus cereus HuB4-4</name>
    <dbReference type="NCBI Taxonomy" id="1053211"/>
    <lineage>
        <taxon>Bacteria</taxon>
        <taxon>Bacillati</taxon>
        <taxon>Bacillota</taxon>
        <taxon>Bacilli</taxon>
        <taxon>Bacillales</taxon>
        <taxon>Bacillaceae</taxon>
        <taxon>Bacillus</taxon>
        <taxon>Bacillus cereus group</taxon>
    </lineage>
</organism>
<evidence type="ECO:0000256" key="2">
    <source>
        <dbReference type="ARBA" id="ARBA00024438"/>
    </source>
</evidence>
<sequence>MSCFNIGLIQAYINGELPHETRKKLISHLDTCEACQKSVLEISKLNQWVNLVLSKEPTHSLQEMKIDVDQVWERFKRSSQKNI</sequence>
<dbReference type="InterPro" id="IPR027383">
    <property type="entry name" value="Znf_put"/>
</dbReference>
<accession>A0A9W5QWJ9</accession>
<reference evidence="4 5" key="1">
    <citation type="submission" date="2012-12" db="EMBL/GenBank/DDBJ databases">
        <title>The Genome Sequence of Bacillus cereus HuB4-4.</title>
        <authorList>
            <consortium name="The Broad Institute Genome Sequencing Platform"/>
            <consortium name="The Broad Institute Genome Sequencing Center for Infectious Disease"/>
            <person name="Feldgarden M."/>
            <person name="Van der Auwera G.A."/>
            <person name="Mahillon J."/>
            <person name="Duprez V."/>
            <person name="Timmery S."/>
            <person name="Mattelet C."/>
            <person name="Dierick K."/>
            <person name="Sun M."/>
            <person name="Yu Z."/>
            <person name="Zhu L."/>
            <person name="Hu X."/>
            <person name="Shank E.B."/>
            <person name="Swiecicka I."/>
            <person name="Hansen B.M."/>
            <person name="Andrup L."/>
            <person name="Walker B."/>
            <person name="Young S.K."/>
            <person name="Zeng Q."/>
            <person name="Gargeya S."/>
            <person name="Fitzgerald M."/>
            <person name="Haas B."/>
            <person name="Abouelleil A."/>
            <person name="Alvarado L."/>
            <person name="Arachchi H.M."/>
            <person name="Berlin A.M."/>
            <person name="Chapman S.B."/>
            <person name="Dewar J."/>
            <person name="Goldberg J."/>
            <person name="Griggs A."/>
            <person name="Gujja S."/>
            <person name="Hansen M."/>
            <person name="Howarth C."/>
            <person name="Imamovic A."/>
            <person name="Larimer J."/>
            <person name="McCowan C."/>
            <person name="Murphy C."/>
            <person name="Neiman D."/>
            <person name="Pearson M."/>
            <person name="Priest M."/>
            <person name="Roberts A."/>
            <person name="Saif S."/>
            <person name="Shea T."/>
            <person name="Sisk P."/>
            <person name="Sykes S."/>
            <person name="Wortman J."/>
            <person name="Nusbaum C."/>
            <person name="Birren B."/>
        </authorList>
    </citation>
    <scope>NUCLEOTIDE SEQUENCE [LARGE SCALE GENOMIC DNA]</scope>
    <source>
        <strain evidence="4 5">HuB4-4</strain>
    </source>
</reference>
<evidence type="ECO:0000256" key="1">
    <source>
        <dbReference type="ARBA" id="ARBA00024353"/>
    </source>
</evidence>
<evidence type="ECO:0000259" key="3">
    <source>
        <dbReference type="Pfam" id="PF13490"/>
    </source>
</evidence>
<dbReference type="Proteomes" id="UP000014009">
    <property type="component" value="Unassembled WGS sequence"/>
</dbReference>
<protein>
    <recommendedName>
        <fullName evidence="2">Anti-sigma-W factor RsiW</fullName>
    </recommendedName>
</protein>
<evidence type="ECO:0000313" key="5">
    <source>
        <dbReference type="Proteomes" id="UP000014009"/>
    </source>
</evidence>